<feature type="region of interest" description="Disordered" evidence="1">
    <location>
        <begin position="1"/>
        <end position="52"/>
    </location>
</feature>
<dbReference type="Pfam" id="PF11735">
    <property type="entry name" value="CAP59_mtransfer"/>
    <property type="match status" value="1"/>
</dbReference>
<dbReference type="RefSeq" id="XP_066079291.1">
    <property type="nucleotide sequence ID" value="XM_066223194.1"/>
</dbReference>
<dbReference type="PANTHER" id="PTHR34144">
    <property type="entry name" value="CHROMOSOME 8, WHOLE GENOME SHOTGUN SEQUENCE"/>
    <property type="match status" value="1"/>
</dbReference>
<name>A0AAX4K5X4_9TREE</name>
<sequence>MPSDTPSKRPLTILPTFSNSSGSSSSSSRSPHIRTPSVNPFSSSSSSSSSRMPIKLPRSLLKVVLFLGLVVGLVFLSQVGKDGGVEEGIWDASSWSERRGSSSPGVNIRKIQNKFGLIPPPQPPIRKVKSTKGTEQQQPIDEDLNDDGIEEVDTSRYPRLDDEDFISSQQKKIKIQKPNLSRQNSSIPKIQHPGKSRKIISGSSPEKYTTGPLPTLEEAWDFLHPLLREVKDRNQVIPREHELTAPIFPPFLTDDLINRFKHLREEYNEQTGEWELATKRRWFMVTVCRQVAGMLADWFAAWTVLADFLGPESLVFSLIEGDSADGSGEIISYAMRAHLLNIGVPPENINIKTFAPKFDWEQIHRIEQLAKMRNEGMKPFYDTLPSGLSPDGNPWTGIVYYNDVYLSATHFLELMHQHFKQDADMTCGWDHAGKWFYDGWVGRDMSGDLYTPFPVKEEDQNLPQKLFPSSPPTLSRYNQMLPFQVFAGWNGITVLNPQPFYAPYNVRFRRGKPRTEKFWECQASESSFISWDFWKYGFSRIQVVPGVHATYGKEDAMLRGWVEWPNPGNGLSEDIDWQDEPPSKVRCHDWPDKPGKGYWAWDTVRWVDSPKLEIPK</sequence>
<dbReference type="GeneID" id="91098156"/>
<dbReference type="EMBL" id="CP144107">
    <property type="protein sequence ID" value="WWC92529.1"/>
    <property type="molecule type" value="Genomic_DNA"/>
</dbReference>
<keyword evidence="2" id="KW-0472">Membrane</keyword>
<accession>A0AAX4K5X4</accession>
<keyword evidence="2" id="KW-1133">Transmembrane helix</keyword>
<dbReference type="AlphaFoldDB" id="A0AAX4K5X4"/>
<evidence type="ECO:0000256" key="1">
    <source>
        <dbReference type="SAM" id="MobiDB-lite"/>
    </source>
</evidence>
<reference evidence="3 4" key="1">
    <citation type="submission" date="2024-01" db="EMBL/GenBank/DDBJ databases">
        <title>Comparative genomics of Cryptococcus and Kwoniella reveals pathogenesis evolution and contrasting modes of karyotype evolution via chromosome fusion or intercentromeric recombination.</title>
        <authorList>
            <person name="Coelho M.A."/>
            <person name="David-Palma M."/>
            <person name="Shea T."/>
            <person name="Bowers K."/>
            <person name="McGinley-Smith S."/>
            <person name="Mohammad A.W."/>
            <person name="Gnirke A."/>
            <person name="Yurkov A.M."/>
            <person name="Nowrousian M."/>
            <person name="Sun S."/>
            <person name="Cuomo C.A."/>
            <person name="Heitman J."/>
        </authorList>
    </citation>
    <scope>NUCLEOTIDE SEQUENCE [LARGE SCALE GENOMIC DNA]</scope>
    <source>
        <strain evidence="3 4">CBS 6074</strain>
    </source>
</reference>
<gene>
    <name evidence="3" type="ORF">L201_007488</name>
</gene>
<evidence type="ECO:0008006" key="5">
    <source>
        <dbReference type="Google" id="ProtNLM"/>
    </source>
</evidence>
<protein>
    <recommendedName>
        <fullName evidence="5">Alpha-1,3-mannosyltransferase</fullName>
    </recommendedName>
</protein>
<proteinExistence type="predicted"/>
<evidence type="ECO:0000256" key="2">
    <source>
        <dbReference type="SAM" id="Phobius"/>
    </source>
</evidence>
<evidence type="ECO:0000313" key="4">
    <source>
        <dbReference type="Proteomes" id="UP001355207"/>
    </source>
</evidence>
<evidence type="ECO:0000313" key="3">
    <source>
        <dbReference type="EMBL" id="WWC92529.1"/>
    </source>
</evidence>
<dbReference type="Proteomes" id="UP001355207">
    <property type="component" value="Chromosome 10"/>
</dbReference>
<keyword evidence="2" id="KW-0812">Transmembrane</keyword>
<feature type="compositionally biased region" description="Low complexity" evidence="1">
    <location>
        <begin position="18"/>
        <end position="30"/>
    </location>
</feature>
<feature type="compositionally biased region" description="Polar residues" evidence="1">
    <location>
        <begin position="178"/>
        <end position="188"/>
    </location>
</feature>
<feature type="region of interest" description="Disordered" evidence="1">
    <location>
        <begin position="171"/>
        <end position="207"/>
    </location>
</feature>
<dbReference type="InterPro" id="IPR021047">
    <property type="entry name" value="Mannosyltransferase_CMT1"/>
</dbReference>
<feature type="transmembrane region" description="Helical" evidence="2">
    <location>
        <begin position="59"/>
        <end position="76"/>
    </location>
</feature>
<feature type="region of interest" description="Disordered" evidence="1">
    <location>
        <begin position="114"/>
        <end position="146"/>
    </location>
</feature>
<keyword evidence="4" id="KW-1185">Reference proteome</keyword>
<dbReference type="PANTHER" id="PTHR34144:SF5">
    <property type="entry name" value="ALPHA-1,3-MANNOSYLTRANSFERASE CMT1"/>
    <property type="match status" value="1"/>
</dbReference>
<organism evidence="3 4">
    <name type="scientific">Kwoniella dendrophila CBS 6074</name>
    <dbReference type="NCBI Taxonomy" id="1295534"/>
    <lineage>
        <taxon>Eukaryota</taxon>
        <taxon>Fungi</taxon>
        <taxon>Dikarya</taxon>
        <taxon>Basidiomycota</taxon>
        <taxon>Agaricomycotina</taxon>
        <taxon>Tremellomycetes</taxon>
        <taxon>Tremellales</taxon>
        <taxon>Cryptococcaceae</taxon>
        <taxon>Kwoniella</taxon>
    </lineage>
</organism>